<evidence type="ECO:0000313" key="2">
    <source>
        <dbReference type="EMBL" id="KAG5830096.1"/>
    </source>
</evidence>
<dbReference type="PANTHER" id="PTHR23101:SF51">
    <property type="entry name" value="RAS AND RAB INTERACTOR 2"/>
    <property type="match status" value="1"/>
</dbReference>
<dbReference type="SUPFAM" id="SSF109993">
    <property type="entry name" value="VPS9 domain"/>
    <property type="match status" value="1"/>
</dbReference>
<name>A0A9D3RH42_ANGAN</name>
<protein>
    <recommendedName>
        <fullName evidence="1">Ras-associating domain-containing protein</fullName>
    </recommendedName>
</protein>
<dbReference type="PROSITE" id="PS50200">
    <property type="entry name" value="RA"/>
    <property type="match status" value="1"/>
</dbReference>
<dbReference type="GO" id="GO:0016192">
    <property type="term" value="P:vesicle-mediated transport"/>
    <property type="evidence" value="ECO:0007669"/>
    <property type="project" value="InterPro"/>
</dbReference>
<gene>
    <name evidence="2" type="ORF">ANANG_G00317290</name>
</gene>
<comment type="caution">
    <text evidence="2">The sequence shown here is derived from an EMBL/GenBank/DDBJ whole genome shotgun (WGS) entry which is preliminary data.</text>
</comment>
<keyword evidence="3" id="KW-1185">Reference proteome</keyword>
<dbReference type="InterPro" id="IPR037191">
    <property type="entry name" value="VPS9_dom_sf"/>
</dbReference>
<dbReference type="GO" id="GO:0005085">
    <property type="term" value="F:guanyl-nucleotide exchange factor activity"/>
    <property type="evidence" value="ECO:0007669"/>
    <property type="project" value="InterPro"/>
</dbReference>
<dbReference type="InterPro" id="IPR045046">
    <property type="entry name" value="Vps9-like"/>
</dbReference>
<accession>A0A9D3RH42</accession>
<evidence type="ECO:0000259" key="1">
    <source>
        <dbReference type="PROSITE" id="PS50200"/>
    </source>
</evidence>
<dbReference type="GO" id="GO:0030139">
    <property type="term" value="C:endocytic vesicle"/>
    <property type="evidence" value="ECO:0007669"/>
    <property type="project" value="TreeGrafter"/>
</dbReference>
<organism evidence="2 3">
    <name type="scientific">Anguilla anguilla</name>
    <name type="common">European freshwater eel</name>
    <name type="synonym">Muraena anguilla</name>
    <dbReference type="NCBI Taxonomy" id="7936"/>
    <lineage>
        <taxon>Eukaryota</taxon>
        <taxon>Metazoa</taxon>
        <taxon>Chordata</taxon>
        <taxon>Craniata</taxon>
        <taxon>Vertebrata</taxon>
        <taxon>Euteleostomi</taxon>
        <taxon>Actinopterygii</taxon>
        <taxon>Neopterygii</taxon>
        <taxon>Teleostei</taxon>
        <taxon>Anguilliformes</taxon>
        <taxon>Anguillidae</taxon>
        <taxon>Anguilla</taxon>
    </lineage>
</organism>
<sequence length="124" mass="14004">MAVRWEALRPKRALPSLSSPGGYYLTSAYGAMSLIRNFQEEQAARVLSSETRDTLHQWHRRTAQRTIPSVDDFQNYLRVALQEVDSGCTAKTLLVQPYSTTEEVCLLCAHKFKVPDPRTTPCSS</sequence>
<dbReference type="GO" id="GO:0031267">
    <property type="term" value="F:small GTPase binding"/>
    <property type="evidence" value="ECO:0007669"/>
    <property type="project" value="TreeGrafter"/>
</dbReference>
<evidence type="ECO:0000313" key="3">
    <source>
        <dbReference type="Proteomes" id="UP001044222"/>
    </source>
</evidence>
<dbReference type="GO" id="GO:0007165">
    <property type="term" value="P:signal transduction"/>
    <property type="evidence" value="ECO:0007669"/>
    <property type="project" value="InterPro"/>
</dbReference>
<dbReference type="GO" id="GO:0005829">
    <property type="term" value="C:cytosol"/>
    <property type="evidence" value="ECO:0007669"/>
    <property type="project" value="TreeGrafter"/>
</dbReference>
<proteinExistence type="predicted"/>
<dbReference type="InterPro" id="IPR000159">
    <property type="entry name" value="RA_dom"/>
</dbReference>
<dbReference type="Proteomes" id="UP001044222">
    <property type="component" value="Unassembled WGS sequence"/>
</dbReference>
<dbReference type="PANTHER" id="PTHR23101">
    <property type="entry name" value="RAB GDP/GTP EXCHANGE FACTOR"/>
    <property type="match status" value="1"/>
</dbReference>
<dbReference type="Pfam" id="PF00788">
    <property type="entry name" value="RA"/>
    <property type="match status" value="1"/>
</dbReference>
<reference evidence="2" key="1">
    <citation type="submission" date="2021-01" db="EMBL/GenBank/DDBJ databases">
        <title>A chromosome-scale assembly of European eel, Anguilla anguilla.</title>
        <authorList>
            <person name="Henkel C."/>
            <person name="Jong-Raadsen S.A."/>
            <person name="Dufour S."/>
            <person name="Weltzien F.-A."/>
            <person name="Palstra A.P."/>
            <person name="Pelster B."/>
            <person name="Spaink H.P."/>
            <person name="Van Den Thillart G.E."/>
            <person name="Jansen H."/>
            <person name="Zahm M."/>
            <person name="Klopp C."/>
            <person name="Cedric C."/>
            <person name="Louis A."/>
            <person name="Berthelot C."/>
            <person name="Parey E."/>
            <person name="Roest Crollius H."/>
            <person name="Montfort J."/>
            <person name="Robinson-Rechavi M."/>
            <person name="Bucao C."/>
            <person name="Bouchez O."/>
            <person name="Gislard M."/>
            <person name="Lluch J."/>
            <person name="Milhes M."/>
            <person name="Lampietro C."/>
            <person name="Lopez Roques C."/>
            <person name="Donnadieu C."/>
            <person name="Braasch I."/>
            <person name="Desvignes T."/>
            <person name="Postlethwait J."/>
            <person name="Bobe J."/>
            <person name="Guiguen Y."/>
            <person name="Dirks R."/>
        </authorList>
    </citation>
    <scope>NUCLEOTIDE SEQUENCE</scope>
    <source>
        <strain evidence="2">Tag_6206</strain>
        <tissue evidence="2">Liver</tissue>
    </source>
</reference>
<dbReference type="AlphaFoldDB" id="A0A9D3RH42"/>
<dbReference type="EMBL" id="JAFIRN010000124">
    <property type="protein sequence ID" value="KAG5830096.1"/>
    <property type="molecule type" value="Genomic_DNA"/>
</dbReference>
<feature type="domain" description="Ras-associating" evidence="1">
    <location>
        <begin position="73"/>
        <end position="124"/>
    </location>
</feature>